<dbReference type="PANTHER" id="PTHR30055">
    <property type="entry name" value="HTH-TYPE TRANSCRIPTIONAL REGULATOR RUTR"/>
    <property type="match status" value="1"/>
</dbReference>
<evidence type="ECO:0000256" key="1">
    <source>
        <dbReference type="ARBA" id="ARBA00023125"/>
    </source>
</evidence>
<dbReference type="SUPFAM" id="SSF48498">
    <property type="entry name" value="Tetracyclin repressor-like, C-terminal domain"/>
    <property type="match status" value="1"/>
</dbReference>
<dbReference type="InterPro" id="IPR050109">
    <property type="entry name" value="HTH-type_TetR-like_transc_reg"/>
</dbReference>
<keyword evidence="5" id="KW-1185">Reference proteome</keyword>
<proteinExistence type="predicted"/>
<dbReference type="PROSITE" id="PS01081">
    <property type="entry name" value="HTH_TETR_1"/>
    <property type="match status" value="1"/>
</dbReference>
<dbReference type="PRINTS" id="PR00455">
    <property type="entry name" value="HTHTETR"/>
</dbReference>
<dbReference type="PROSITE" id="PS50977">
    <property type="entry name" value="HTH_TETR_2"/>
    <property type="match status" value="1"/>
</dbReference>
<dbReference type="SUPFAM" id="SSF46689">
    <property type="entry name" value="Homeodomain-like"/>
    <property type="match status" value="1"/>
</dbReference>
<accession>A0ABR5D1E8</accession>
<dbReference type="Pfam" id="PF17939">
    <property type="entry name" value="TetR_C_30"/>
    <property type="match status" value="1"/>
</dbReference>
<gene>
    <name evidence="4" type="ORF">RP75_23900</name>
</gene>
<dbReference type="InterPro" id="IPR009057">
    <property type="entry name" value="Homeodomain-like_sf"/>
</dbReference>
<dbReference type="InterPro" id="IPR036271">
    <property type="entry name" value="Tet_transcr_reg_TetR-rel_C_sf"/>
</dbReference>
<protein>
    <recommendedName>
        <fullName evidence="3">HTH tetR-type domain-containing protein</fullName>
    </recommendedName>
</protein>
<dbReference type="EMBL" id="JWIT01000025">
    <property type="protein sequence ID" value="KJF70894.1"/>
    <property type="molecule type" value="Genomic_DNA"/>
</dbReference>
<dbReference type="InterPro" id="IPR041586">
    <property type="entry name" value="PsrA_TetR_C"/>
</dbReference>
<dbReference type="Gene3D" id="1.10.357.10">
    <property type="entry name" value="Tetracycline Repressor, domain 2"/>
    <property type="match status" value="1"/>
</dbReference>
<organism evidence="4 5">
    <name type="scientific">Agrobacterium arsenijevicii</name>
    <dbReference type="NCBI Taxonomy" id="1585697"/>
    <lineage>
        <taxon>Bacteria</taxon>
        <taxon>Pseudomonadati</taxon>
        <taxon>Pseudomonadota</taxon>
        <taxon>Alphaproteobacteria</taxon>
        <taxon>Hyphomicrobiales</taxon>
        <taxon>Rhizobiaceae</taxon>
        <taxon>Rhizobium/Agrobacterium group</taxon>
        <taxon>Agrobacterium</taxon>
    </lineage>
</organism>
<comment type="caution">
    <text evidence="4">The sequence shown here is derived from an EMBL/GenBank/DDBJ whole genome shotgun (WGS) entry which is preliminary data.</text>
</comment>
<dbReference type="PANTHER" id="PTHR30055:SF235">
    <property type="entry name" value="TRANSCRIPTIONAL REGULATORY PROTEIN"/>
    <property type="match status" value="1"/>
</dbReference>
<keyword evidence="1 2" id="KW-0238">DNA-binding</keyword>
<evidence type="ECO:0000313" key="5">
    <source>
        <dbReference type="Proteomes" id="UP000032564"/>
    </source>
</evidence>
<dbReference type="InterPro" id="IPR023772">
    <property type="entry name" value="DNA-bd_HTH_TetR-type_CS"/>
</dbReference>
<evidence type="ECO:0000313" key="4">
    <source>
        <dbReference type="EMBL" id="KJF70894.1"/>
    </source>
</evidence>
<evidence type="ECO:0000256" key="2">
    <source>
        <dbReference type="PROSITE-ProRule" id="PRU00335"/>
    </source>
</evidence>
<evidence type="ECO:0000259" key="3">
    <source>
        <dbReference type="PROSITE" id="PS50977"/>
    </source>
</evidence>
<feature type="domain" description="HTH tetR-type" evidence="3">
    <location>
        <begin position="15"/>
        <end position="75"/>
    </location>
</feature>
<reference evidence="4 5" key="1">
    <citation type="submission" date="2014-12" db="EMBL/GenBank/DDBJ databases">
        <authorList>
            <person name="Kuzmanovic N."/>
            <person name="Pulawska J."/>
            <person name="Obradovic A."/>
        </authorList>
    </citation>
    <scope>NUCLEOTIDE SEQUENCE [LARGE SCALE GENOMIC DNA]</scope>
    <source>
        <strain evidence="4 5">KFB 330</strain>
    </source>
</reference>
<dbReference type="Pfam" id="PF00440">
    <property type="entry name" value="TetR_N"/>
    <property type="match status" value="1"/>
</dbReference>
<name>A0ABR5D1E8_9HYPH</name>
<feature type="DNA-binding region" description="H-T-H motif" evidence="2">
    <location>
        <begin position="38"/>
        <end position="57"/>
    </location>
</feature>
<sequence>MEISMEEEDATTRRSETRDAILSAAKELVARKGPKGTTVRDITEASGANTAAVNYYFQSKDALVRLATQEITGDVNQQRLSRLTEMEEAAGEAALTPHQILEALIEPILTASRSSDGGSLYVRNVFQMRVDARAGYNNFNINSHAAHRFIKAMQKTFPELDLEDVIWNYEFARGTSVHLLANLDPVSRRFEQLMTPPGETLPQTPRFELGKSAVERVIAVILRGFGKPL</sequence>
<dbReference type="InterPro" id="IPR001647">
    <property type="entry name" value="HTH_TetR"/>
</dbReference>
<dbReference type="Proteomes" id="UP000032564">
    <property type="component" value="Unassembled WGS sequence"/>
</dbReference>